<gene>
    <name evidence="1" type="ORF">L6452_39008</name>
</gene>
<accession>A0ACB8XQI4</accession>
<dbReference type="EMBL" id="CM042061">
    <property type="protein sequence ID" value="KAI3672907.1"/>
    <property type="molecule type" value="Genomic_DNA"/>
</dbReference>
<sequence>MASQTTLIKSKNVKFEIVASQLTPKNLGLVDFLAKKSSLHLQYVADFLKASPLSYALKVAPPPSKILLQQFWYTADKGEVTTKQGNKLLAITFQTQHGAAAITSDAIHTILRFPSKTTEGFEALPNEEELIRYQWDFKPQTTVADKRLTKILKAKMPSELNYLFTHIIQCMSRKIGSLDQASKVQLHMGFSVIAGRNIDYAAIIFDDLLIYSPKESDCQLSKVGSRILDAIPVANKVSLLTLRSLLSPPSSASAATSTVLSSAIPAATTTSSKCKSISLHGSSKKAKRVSELSSQQTSIGLVSQQTTLDDFVACSSPTVTLTVSVALTTESILVSTPILSMPSSTARVISKITSALPVKPIL</sequence>
<proteinExistence type="predicted"/>
<evidence type="ECO:0000313" key="2">
    <source>
        <dbReference type="Proteomes" id="UP001055879"/>
    </source>
</evidence>
<reference evidence="1 2" key="2">
    <citation type="journal article" date="2022" name="Mol. Ecol. Resour.">
        <title>The genomes of chicory, endive, great burdock and yacon provide insights into Asteraceae paleo-polyploidization history and plant inulin production.</title>
        <authorList>
            <person name="Fan W."/>
            <person name="Wang S."/>
            <person name="Wang H."/>
            <person name="Wang A."/>
            <person name="Jiang F."/>
            <person name="Liu H."/>
            <person name="Zhao H."/>
            <person name="Xu D."/>
            <person name="Zhang Y."/>
        </authorList>
    </citation>
    <scope>NUCLEOTIDE SEQUENCE [LARGE SCALE GENOMIC DNA]</scope>
    <source>
        <strain evidence="2">cv. Niubang</strain>
    </source>
</reference>
<comment type="caution">
    <text evidence="1">The sequence shown here is derived from an EMBL/GenBank/DDBJ whole genome shotgun (WGS) entry which is preliminary data.</text>
</comment>
<organism evidence="1 2">
    <name type="scientific">Arctium lappa</name>
    <name type="common">Greater burdock</name>
    <name type="synonym">Lappa major</name>
    <dbReference type="NCBI Taxonomy" id="4217"/>
    <lineage>
        <taxon>Eukaryota</taxon>
        <taxon>Viridiplantae</taxon>
        <taxon>Streptophyta</taxon>
        <taxon>Embryophyta</taxon>
        <taxon>Tracheophyta</taxon>
        <taxon>Spermatophyta</taxon>
        <taxon>Magnoliopsida</taxon>
        <taxon>eudicotyledons</taxon>
        <taxon>Gunneridae</taxon>
        <taxon>Pentapetalae</taxon>
        <taxon>asterids</taxon>
        <taxon>campanulids</taxon>
        <taxon>Asterales</taxon>
        <taxon>Asteraceae</taxon>
        <taxon>Carduoideae</taxon>
        <taxon>Cardueae</taxon>
        <taxon>Arctiinae</taxon>
        <taxon>Arctium</taxon>
    </lineage>
</organism>
<keyword evidence="2" id="KW-1185">Reference proteome</keyword>
<name>A0ACB8XQI4_ARCLA</name>
<dbReference type="Proteomes" id="UP001055879">
    <property type="component" value="Linkage Group LG15"/>
</dbReference>
<protein>
    <submittedName>
        <fullName evidence="1">Uncharacterized protein</fullName>
    </submittedName>
</protein>
<evidence type="ECO:0000313" key="1">
    <source>
        <dbReference type="EMBL" id="KAI3672907.1"/>
    </source>
</evidence>
<reference evidence="2" key="1">
    <citation type="journal article" date="2022" name="Mol. Ecol. Resour.">
        <title>The genomes of chicory, endive, great burdock and yacon provide insights into Asteraceae palaeo-polyploidization history and plant inulin production.</title>
        <authorList>
            <person name="Fan W."/>
            <person name="Wang S."/>
            <person name="Wang H."/>
            <person name="Wang A."/>
            <person name="Jiang F."/>
            <person name="Liu H."/>
            <person name="Zhao H."/>
            <person name="Xu D."/>
            <person name="Zhang Y."/>
        </authorList>
    </citation>
    <scope>NUCLEOTIDE SEQUENCE [LARGE SCALE GENOMIC DNA]</scope>
    <source>
        <strain evidence="2">cv. Niubang</strain>
    </source>
</reference>